<dbReference type="NCBIfam" id="TIGR01297">
    <property type="entry name" value="CDF"/>
    <property type="match status" value="1"/>
</dbReference>
<feature type="transmembrane region" description="Helical" evidence="7">
    <location>
        <begin position="12"/>
        <end position="33"/>
    </location>
</feature>
<organism evidence="9">
    <name type="scientific">Neobodo designis</name>
    <name type="common">Flagellated protozoan</name>
    <name type="synonym">Bodo designis</name>
    <dbReference type="NCBI Taxonomy" id="312471"/>
    <lineage>
        <taxon>Eukaryota</taxon>
        <taxon>Discoba</taxon>
        <taxon>Euglenozoa</taxon>
        <taxon>Kinetoplastea</taxon>
        <taxon>Metakinetoplastina</taxon>
        <taxon>Neobodonida</taxon>
        <taxon>Neobodo</taxon>
    </lineage>
</organism>
<dbReference type="SUPFAM" id="SSF161111">
    <property type="entry name" value="Cation efflux protein transmembrane domain-like"/>
    <property type="match status" value="1"/>
</dbReference>
<evidence type="ECO:0000256" key="5">
    <source>
        <dbReference type="ARBA" id="ARBA00023136"/>
    </source>
</evidence>
<feature type="region of interest" description="Disordered" evidence="6">
    <location>
        <begin position="193"/>
        <end position="273"/>
    </location>
</feature>
<dbReference type="PANTHER" id="PTHR11562:SF17">
    <property type="entry name" value="RE54080P-RELATED"/>
    <property type="match status" value="1"/>
</dbReference>
<sequence length="460" mass="48505">MPVTERTRRAQRALVGAIVFCFLFMGVEVYFGIRAHSLAVLTDAMHLFTDVAALCLALAATFIATWAGSKRLSFGWHRAEVVGAMGSVFLVWALACVIIYEAVTRLVQMSKCAKGTEGPDEKCEGVEAHVMFFVGCAGFAVNLIVAGILMFGGHAHSHGGLAGGAHACTGHGHGNHGDAAATVNAAAVRSTADVFDGSGSSDHSDHGPLLRPGTARPNDGAPHEGEGECHHDHGHSHGDHGHSHGGSDDDHGHSHGGHDHGHSHGHHHDSGNMNVRGAMIHAIGDCVQSVGVIASAGIIWGFNGPEADARSWYNLADPICSLVFAVVTLYTTRYLTVDVFFVLMEATPDGISHEELLDRLARVANVDQVDHLHVWALTPTLKNLTVHVVAPDASTHQQVLRDCKSIVRAAGIGHSTIQVATEAEVLSSNGSLTAPGRELSPLCVAGSKPRFRSHATDVDV</sequence>
<keyword evidence="4 7" id="KW-1133">Transmembrane helix</keyword>
<evidence type="ECO:0000256" key="6">
    <source>
        <dbReference type="SAM" id="MobiDB-lite"/>
    </source>
</evidence>
<name>A0A7S1Q9A7_NEODS</name>
<evidence type="ECO:0000259" key="8">
    <source>
        <dbReference type="Pfam" id="PF01545"/>
    </source>
</evidence>
<dbReference type="InterPro" id="IPR050681">
    <property type="entry name" value="CDF/SLC30A"/>
</dbReference>
<gene>
    <name evidence="9" type="ORF">NDES1114_LOCUS19187</name>
</gene>
<keyword evidence="3" id="KW-0406">Ion transport</keyword>
<feature type="transmembrane region" description="Helical" evidence="7">
    <location>
        <begin position="79"/>
        <end position="100"/>
    </location>
</feature>
<dbReference type="PANTHER" id="PTHR11562">
    <property type="entry name" value="CATION EFFLUX PROTEIN/ ZINC TRANSPORTER"/>
    <property type="match status" value="1"/>
</dbReference>
<keyword evidence="5 7" id="KW-0472">Membrane</keyword>
<evidence type="ECO:0000256" key="7">
    <source>
        <dbReference type="SAM" id="Phobius"/>
    </source>
</evidence>
<dbReference type="EMBL" id="HBGF01028948">
    <property type="protein sequence ID" value="CAD9124625.1"/>
    <property type="molecule type" value="Transcribed_RNA"/>
</dbReference>
<evidence type="ECO:0000256" key="2">
    <source>
        <dbReference type="ARBA" id="ARBA00022692"/>
    </source>
</evidence>
<feature type="domain" description="Cation efflux protein transmembrane" evidence="8">
    <location>
        <begin position="17"/>
        <end position="344"/>
    </location>
</feature>
<evidence type="ECO:0000256" key="1">
    <source>
        <dbReference type="ARBA" id="ARBA00004141"/>
    </source>
</evidence>
<dbReference type="GO" id="GO:0005886">
    <property type="term" value="C:plasma membrane"/>
    <property type="evidence" value="ECO:0007669"/>
    <property type="project" value="TreeGrafter"/>
</dbReference>
<keyword evidence="2 7" id="KW-0812">Transmembrane</keyword>
<feature type="transmembrane region" description="Helical" evidence="7">
    <location>
        <begin position="130"/>
        <end position="151"/>
    </location>
</feature>
<keyword evidence="3" id="KW-0864">Zinc transport</keyword>
<dbReference type="AlphaFoldDB" id="A0A7S1Q9A7"/>
<feature type="compositionally biased region" description="Basic and acidic residues" evidence="6">
    <location>
        <begin position="221"/>
        <end position="262"/>
    </location>
</feature>
<keyword evidence="3" id="KW-0862">Zinc</keyword>
<dbReference type="InterPro" id="IPR058533">
    <property type="entry name" value="Cation_efflux_TM"/>
</dbReference>
<comment type="subcellular location">
    <subcellularLocation>
        <location evidence="1">Membrane</location>
        <topology evidence="1">Multi-pass membrane protein</topology>
    </subcellularLocation>
</comment>
<feature type="transmembrane region" description="Helical" evidence="7">
    <location>
        <begin position="45"/>
        <end position="67"/>
    </location>
</feature>
<accession>A0A7S1Q9A7</accession>
<dbReference type="Gene3D" id="1.20.1510.10">
    <property type="entry name" value="Cation efflux protein transmembrane domain"/>
    <property type="match status" value="2"/>
</dbReference>
<dbReference type="Pfam" id="PF01545">
    <property type="entry name" value="Cation_efflux"/>
    <property type="match status" value="1"/>
</dbReference>
<reference evidence="9" key="1">
    <citation type="submission" date="2021-01" db="EMBL/GenBank/DDBJ databases">
        <authorList>
            <person name="Corre E."/>
            <person name="Pelletier E."/>
            <person name="Niang G."/>
            <person name="Scheremetjew M."/>
            <person name="Finn R."/>
            <person name="Kale V."/>
            <person name="Holt S."/>
            <person name="Cochrane G."/>
            <person name="Meng A."/>
            <person name="Brown T."/>
            <person name="Cohen L."/>
        </authorList>
    </citation>
    <scope>NUCLEOTIDE SEQUENCE</scope>
    <source>
        <strain evidence="9">CCAP 1951/1</strain>
    </source>
</reference>
<evidence type="ECO:0000256" key="3">
    <source>
        <dbReference type="ARBA" id="ARBA00022906"/>
    </source>
</evidence>
<protein>
    <recommendedName>
        <fullName evidence="8">Cation efflux protein transmembrane domain-containing protein</fullName>
    </recommendedName>
</protein>
<dbReference type="GO" id="GO:0005385">
    <property type="term" value="F:zinc ion transmembrane transporter activity"/>
    <property type="evidence" value="ECO:0007669"/>
    <property type="project" value="TreeGrafter"/>
</dbReference>
<evidence type="ECO:0000313" key="9">
    <source>
        <dbReference type="EMBL" id="CAD9124625.1"/>
    </source>
</evidence>
<keyword evidence="3" id="KW-0813">Transport</keyword>
<dbReference type="InterPro" id="IPR027469">
    <property type="entry name" value="Cation_efflux_TMD_sf"/>
</dbReference>
<dbReference type="InterPro" id="IPR002524">
    <property type="entry name" value="Cation_efflux"/>
</dbReference>
<proteinExistence type="predicted"/>
<evidence type="ECO:0000256" key="4">
    <source>
        <dbReference type="ARBA" id="ARBA00022989"/>
    </source>
</evidence>